<dbReference type="Pfam" id="PF01386">
    <property type="entry name" value="Ribosomal_L25p"/>
    <property type="match status" value="1"/>
</dbReference>
<keyword evidence="1 5" id="KW-0699">rRNA-binding</keyword>
<feature type="domain" description="Large ribosomal subunit protein bL25 L25" evidence="7">
    <location>
        <begin position="6"/>
        <end position="93"/>
    </location>
</feature>
<keyword evidence="10" id="KW-1185">Reference proteome</keyword>
<dbReference type="NCBIfam" id="TIGR00731">
    <property type="entry name" value="bL25_bact_ctc"/>
    <property type="match status" value="1"/>
</dbReference>
<dbReference type="GO" id="GO:0022625">
    <property type="term" value="C:cytosolic large ribosomal subunit"/>
    <property type="evidence" value="ECO:0007669"/>
    <property type="project" value="TreeGrafter"/>
</dbReference>
<dbReference type="InterPro" id="IPR029751">
    <property type="entry name" value="Ribosomal_L25_dom"/>
</dbReference>
<dbReference type="RefSeq" id="WP_239677629.1">
    <property type="nucleotide sequence ID" value="NZ_CP070499.1"/>
</dbReference>
<dbReference type="SUPFAM" id="SSF50715">
    <property type="entry name" value="Ribosomal protein L25-like"/>
    <property type="match status" value="1"/>
</dbReference>
<evidence type="ECO:0000313" key="9">
    <source>
        <dbReference type="EMBL" id="QSB15447.1"/>
    </source>
</evidence>
<dbReference type="InterPro" id="IPR001021">
    <property type="entry name" value="Ribosomal_bL25_long"/>
</dbReference>
<dbReference type="InterPro" id="IPR037121">
    <property type="entry name" value="Ribosomal_bL25_C"/>
</dbReference>
<evidence type="ECO:0000256" key="4">
    <source>
        <dbReference type="ARBA" id="ARBA00023274"/>
    </source>
</evidence>
<proteinExistence type="inferred from homology"/>
<dbReference type="HAMAP" id="MF_01334">
    <property type="entry name" value="Ribosomal_bL25_CTC"/>
    <property type="match status" value="1"/>
</dbReference>
<dbReference type="GO" id="GO:0006412">
    <property type="term" value="P:translation"/>
    <property type="evidence" value="ECO:0007669"/>
    <property type="project" value="UniProtKB-UniRule"/>
</dbReference>
<name>A0A895YCD1_9ACTN</name>
<keyword evidence="4 5" id="KW-0687">Ribonucleoprotein</keyword>
<comment type="function">
    <text evidence="5">This is one of the proteins that binds to the 5S RNA in the ribosome where it forms part of the central protuberance.</text>
</comment>
<dbReference type="PANTHER" id="PTHR33284">
    <property type="entry name" value="RIBOSOMAL PROTEIN L25/GLN-TRNA SYNTHETASE, ANTI-CODON-BINDING DOMAIN-CONTAINING PROTEIN"/>
    <property type="match status" value="1"/>
</dbReference>
<dbReference type="PANTHER" id="PTHR33284:SF1">
    <property type="entry name" value="RIBOSOMAL PROTEIN L25_GLN-TRNA SYNTHETASE, ANTI-CODON-BINDING DOMAIN-CONTAINING PROTEIN"/>
    <property type="match status" value="1"/>
</dbReference>
<dbReference type="AlphaFoldDB" id="A0A895YCD1"/>
<sequence>MSVSEINAEIRTEFGKGGARRTRRAGKTPAVLYGHGEAPKHLSLPSLEFASAIRYGGMTNVLTLTFPDGTKATALPKAIQRDPLKNTYEHADLLLVRRGEKLTVEIPVHLVGEPARGTLVMQEQDTIAIIADATRLPDQLDVSIEGLDVGERVNAGDVTLPVGSELAADPEALIVMITGSPTAAEMEGETAAEAEAEAGEPGGEGESAGSAES</sequence>
<feature type="region of interest" description="Disordered" evidence="6">
    <location>
        <begin position="181"/>
        <end position="213"/>
    </location>
</feature>
<evidence type="ECO:0000259" key="7">
    <source>
        <dbReference type="Pfam" id="PF01386"/>
    </source>
</evidence>
<evidence type="ECO:0000256" key="6">
    <source>
        <dbReference type="SAM" id="MobiDB-lite"/>
    </source>
</evidence>
<keyword evidence="3 5" id="KW-0689">Ribosomal protein</keyword>
<feature type="compositionally biased region" description="Acidic residues" evidence="6">
    <location>
        <begin position="186"/>
        <end position="198"/>
    </location>
</feature>
<evidence type="ECO:0000259" key="8">
    <source>
        <dbReference type="Pfam" id="PF14693"/>
    </source>
</evidence>
<dbReference type="InterPro" id="IPR020057">
    <property type="entry name" value="Ribosomal_bL25_b-dom"/>
</dbReference>
<dbReference type="Proteomes" id="UP000662857">
    <property type="component" value="Chromosome"/>
</dbReference>
<evidence type="ECO:0000256" key="5">
    <source>
        <dbReference type="HAMAP-Rule" id="MF_01334"/>
    </source>
</evidence>
<dbReference type="InterPro" id="IPR020930">
    <property type="entry name" value="Ribosomal_uL5_bac-type"/>
</dbReference>
<evidence type="ECO:0000256" key="3">
    <source>
        <dbReference type="ARBA" id="ARBA00022980"/>
    </source>
</evidence>
<dbReference type="Pfam" id="PF14693">
    <property type="entry name" value="Ribosomal_TL5_C"/>
    <property type="match status" value="1"/>
</dbReference>
<protein>
    <recommendedName>
        <fullName evidence="5">Large ribosomal subunit protein bL25</fullName>
    </recommendedName>
    <alternativeName>
        <fullName evidence="5">General stress protein CTC</fullName>
    </alternativeName>
</protein>
<comment type="subunit">
    <text evidence="5">Part of the 50S ribosomal subunit; part of the 5S rRNA/L5/L18/L25 subcomplex. Contacts the 5S rRNA. Binds to the 5S rRNA independently of L5 and L18.</text>
</comment>
<keyword evidence="2 5" id="KW-0694">RNA-binding</keyword>
<gene>
    <name evidence="5" type="primary">rplY</name>
    <name evidence="5" type="synonym">ctc</name>
    <name evidence="9" type="ORF">JQS43_03575</name>
</gene>
<dbReference type="InterPro" id="IPR011035">
    <property type="entry name" value="Ribosomal_bL25/Gln-tRNA_synth"/>
</dbReference>
<dbReference type="GO" id="GO:0008097">
    <property type="term" value="F:5S rRNA binding"/>
    <property type="evidence" value="ECO:0007669"/>
    <property type="project" value="InterPro"/>
</dbReference>
<dbReference type="Gene3D" id="2.170.120.20">
    <property type="entry name" value="Ribosomal protein L25, beta domain"/>
    <property type="match status" value="1"/>
</dbReference>
<organism evidence="9 10">
    <name type="scientific">Natronosporangium hydrolyticum</name>
    <dbReference type="NCBI Taxonomy" id="2811111"/>
    <lineage>
        <taxon>Bacteria</taxon>
        <taxon>Bacillati</taxon>
        <taxon>Actinomycetota</taxon>
        <taxon>Actinomycetes</taxon>
        <taxon>Micromonosporales</taxon>
        <taxon>Micromonosporaceae</taxon>
        <taxon>Natronosporangium</taxon>
    </lineage>
</organism>
<reference evidence="9" key="1">
    <citation type="submission" date="2021-02" db="EMBL/GenBank/DDBJ databases">
        <title>Natrosporangium hydrolyticum gen. nov., sp. nov, a haloalkaliphilic actinobacterium from a soda solonchak soil.</title>
        <authorList>
            <person name="Sorokin D.Y."/>
            <person name="Khijniak T.V."/>
            <person name="Zakharycheva A.P."/>
            <person name="Boueva O.V."/>
            <person name="Ariskina E.V."/>
            <person name="Hahnke R.L."/>
            <person name="Bunk B."/>
            <person name="Sproer C."/>
            <person name="Schumann P."/>
            <person name="Evtushenko L.I."/>
            <person name="Kublanov I.V."/>
        </authorList>
    </citation>
    <scope>NUCLEOTIDE SEQUENCE</scope>
    <source>
        <strain evidence="9">DSM 106523</strain>
    </source>
</reference>
<dbReference type="InterPro" id="IPR020056">
    <property type="entry name" value="Rbsml_bL25/Gln-tRNA_synth_N"/>
</dbReference>
<accession>A0A895YCD1</accession>
<evidence type="ECO:0000256" key="2">
    <source>
        <dbReference type="ARBA" id="ARBA00022884"/>
    </source>
</evidence>
<evidence type="ECO:0000256" key="1">
    <source>
        <dbReference type="ARBA" id="ARBA00022730"/>
    </source>
</evidence>
<feature type="domain" description="Large ribosomal subunit protein bL25 beta" evidence="8">
    <location>
        <begin position="101"/>
        <end position="179"/>
    </location>
</feature>
<dbReference type="NCBIfam" id="NF004131">
    <property type="entry name" value="PRK05618.2-1"/>
    <property type="match status" value="1"/>
</dbReference>
<dbReference type="KEGG" id="nhy:JQS43_03575"/>
<dbReference type="Gene3D" id="2.40.240.10">
    <property type="entry name" value="Ribosomal Protein L25, Chain P"/>
    <property type="match status" value="1"/>
</dbReference>
<dbReference type="EMBL" id="CP070499">
    <property type="protein sequence ID" value="QSB15447.1"/>
    <property type="molecule type" value="Genomic_DNA"/>
</dbReference>
<evidence type="ECO:0000313" key="10">
    <source>
        <dbReference type="Proteomes" id="UP000662857"/>
    </source>
</evidence>
<comment type="similarity">
    <text evidence="5">Belongs to the bacterial ribosomal protein bL25 family. CTC subfamily.</text>
</comment>
<dbReference type="CDD" id="cd00495">
    <property type="entry name" value="Ribosomal_L25_TL5_CTC"/>
    <property type="match status" value="1"/>
</dbReference>
<dbReference type="GO" id="GO:0003735">
    <property type="term" value="F:structural constituent of ribosome"/>
    <property type="evidence" value="ECO:0007669"/>
    <property type="project" value="InterPro"/>
</dbReference>